<accession>A0AC35TM65</accession>
<evidence type="ECO:0000313" key="2">
    <source>
        <dbReference type="WBParaSite" id="RSKR_0000213650.1"/>
    </source>
</evidence>
<dbReference type="WBParaSite" id="RSKR_0000213650.1">
    <property type="protein sequence ID" value="RSKR_0000213650.1"/>
    <property type="gene ID" value="RSKR_0000213650"/>
</dbReference>
<protein>
    <submittedName>
        <fullName evidence="2">DUF2451 domain-containing protein</fullName>
    </submittedName>
</protein>
<evidence type="ECO:0000313" key="1">
    <source>
        <dbReference type="Proteomes" id="UP000095286"/>
    </source>
</evidence>
<name>A0AC35TM65_9BILA</name>
<reference evidence="2" key="1">
    <citation type="submission" date="2016-11" db="UniProtKB">
        <authorList>
            <consortium name="WormBaseParasite"/>
        </authorList>
    </citation>
    <scope>IDENTIFICATION</scope>
    <source>
        <strain evidence="2">KR3021</strain>
    </source>
</reference>
<dbReference type="Proteomes" id="UP000095286">
    <property type="component" value="Unplaced"/>
</dbReference>
<organism evidence="1 2">
    <name type="scientific">Rhabditophanes sp. KR3021</name>
    <dbReference type="NCBI Taxonomy" id="114890"/>
    <lineage>
        <taxon>Eukaryota</taxon>
        <taxon>Metazoa</taxon>
        <taxon>Ecdysozoa</taxon>
        <taxon>Nematoda</taxon>
        <taxon>Chromadorea</taxon>
        <taxon>Rhabditida</taxon>
        <taxon>Tylenchina</taxon>
        <taxon>Panagrolaimomorpha</taxon>
        <taxon>Strongyloidoidea</taxon>
        <taxon>Alloionematidae</taxon>
        <taxon>Rhabditophanes</taxon>
    </lineage>
</organism>
<sequence>MNSFIHESREFTKKQEEEIFESIEAVYFIVDQFNHANYQINKLCDDGFNLESILIHKSDLKQKLSVVVKKVAFQIQEHSKDFTKEMDSIYIIKDEVAALLEVISEIRQNLSGSQSQTSLAIRIIVLDTKKKLLIKFRSALVKIKQIYEYTFTLADLITHFEFIEAFKLFHSIIEVIKTAKGFAIMSELEEKFKKQIDNIESRIDDRFASLTIMYEEAKLIQCLDSYQVLDNLSNAPDKLLSYFKAAIESTTTNKLLSILKNTSDQDYQQFTYEDLCSKITSDLLVEALIEICNSIVHSSISYHAIMSFCKEALDSDSPYKEFCQSLHQEMKQFSYIFFKIGSHKLNILLACNDMTYIKFDTFLEIVEHVNTFKDFGKNFFGNNCAELTFTLEKQIYVYFKRYHKERLEELKLFLEHESFAPVPVAFQFTIFDLQEFQFLKDTKYSFNYAKVENDQIGEQLNYQLIPNAFVNPFVYKEKDFRQFSNLGEESLIIMRSPDVDDDLKLNAPVFCNTTLSLMKLLGKYIKASLLFPCIAETVVVSIIQLFYHHLISIYELFVADEHPNNIHFAKQFNINKDDFELMSQSIEKVKRIMNNLDTMDSPASSTNNSPAKKINTLDSVYVINEHHKSNSDNLFLIQERIVAIESIMFMAKQLDLIHPVIDSFLLPQNTPSISADLAFFYDILIPYLSKMREKGYSILICKFIDFDELLLRIANTKWDIKELVTDHSNYIDYLLSGYERFSNILNQVSLAMRVPIYTKQQIWSSLLSISFRILVQGYSECSRKCSNEGRALMQLDFQQLVFKLESESSDWNTYVVKPLKSKAYVENFIKAYYLTETSLEQWISQHKEYSTTQISHLFTTASHISKKAKARILTKLA</sequence>
<proteinExistence type="predicted"/>